<dbReference type="InterPro" id="IPR008145">
    <property type="entry name" value="GK/Ca_channel_bsu"/>
</dbReference>
<evidence type="ECO:0000256" key="1">
    <source>
        <dbReference type="ARBA" id="ARBA00022553"/>
    </source>
</evidence>
<dbReference type="InterPro" id="IPR000584">
    <property type="entry name" value="VDCC_L_bsu"/>
</dbReference>
<feature type="compositionally biased region" description="Acidic residues" evidence="2">
    <location>
        <begin position="540"/>
        <end position="572"/>
    </location>
</feature>
<feature type="domain" description="Guanylate kinase/L-type calcium channel beta subunit" evidence="3">
    <location>
        <begin position="216"/>
        <end position="431"/>
    </location>
</feature>
<dbReference type="PANTHER" id="PTHR11824">
    <property type="entry name" value="VOLTAGE-DEPENDENT CALCIUM CHANNEL BETA SUBUNIT"/>
    <property type="match status" value="1"/>
</dbReference>
<feature type="compositionally biased region" description="Basic residues" evidence="2">
    <location>
        <begin position="505"/>
        <end position="517"/>
    </location>
</feature>
<dbReference type="PRINTS" id="PR01626">
    <property type="entry name" value="LCACHANNELB"/>
</dbReference>
<dbReference type="WBParaSite" id="HNAJ_0000878401-mRNA-1">
    <property type="protein sequence ID" value="HNAJ_0000878401-mRNA-1"/>
    <property type="gene ID" value="HNAJ_0000878401"/>
</dbReference>
<dbReference type="SUPFAM" id="SSF50044">
    <property type="entry name" value="SH3-domain"/>
    <property type="match status" value="1"/>
</dbReference>
<gene>
    <name evidence="4" type="ORF">HNAJ_LOCUS8780</name>
</gene>
<dbReference type="AlphaFoldDB" id="A0A158QI65"/>
<dbReference type="CDD" id="cd11863">
    <property type="entry name" value="SH3_CACNB"/>
    <property type="match status" value="1"/>
</dbReference>
<organism evidence="6">
    <name type="scientific">Rodentolepis nana</name>
    <name type="common">Dwarf tapeworm</name>
    <name type="synonym">Hymenolepis nana</name>
    <dbReference type="NCBI Taxonomy" id="102285"/>
    <lineage>
        <taxon>Eukaryota</taxon>
        <taxon>Metazoa</taxon>
        <taxon>Spiralia</taxon>
        <taxon>Lophotrochozoa</taxon>
        <taxon>Platyhelminthes</taxon>
        <taxon>Cestoda</taxon>
        <taxon>Eucestoda</taxon>
        <taxon>Cyclophyllidea</taxon>
        <taxon>Hymenolepididae</taxon>
        <taxon>Rodentolepis</taxon>
    </lineage>
</organism>
<evidence type="ECO:0000259" key="3">
    <source>
        <dbReference type="SMART" id="SM00072"/>
    </source>
</evidence>
<name>A0A158QI65_RODNA</name>
<feature type="compositionally biased region" description="Basic and acidic residues" evidence="2">
    <location>
        <begin position="176"/>
        <end position="186"/>
    </location>
</feature>
<dbReference type="GO" id="GO:0005891">
    <property type="term" value="C:voltage-gated calcium channel complex"/>
    <property type="evidence" value="ECO:0007669"/>
    <property type="project" value="InterPro"/>
</dbReference>
<accession>A0A158QI65</accession>
<reference evidence="4 5" key="2">
    <citation type="submission" date="2018-11" db="EMBL/GenBank/DDBJ databases">
        <authorList>
            <consortium name="Pathogen Informatics"/>
        </authorList>
    </citation>
    <scope>NUCLEOTIDE SEQUENCE [LARGE SCALE GENOMIC DNA]</scope>
</reference>
<evidence type="ECO:0000256" key="2">
    <source>
        <dbReference type="SAM" id="MobiDB-lite"/>
    </source>
</evidence>
<dbReference type="STRING" id="102285.A0A158QI65"/>
<keyword evidence="5" id="KW-1185">Reference proteome</keyword>
<dbReference type="GO" id="GO:0005245">
    <property type="term" value="F:voltage-gated calcium channel activity"/>
    <property type="evidence" value="ECO:0007669"/>
    <property type="project" value="InterPro"/>
</dbReference>
<feature type="region of interest" description="Disordered" evidence="2">
    <location>
        <begin position="1"/>
        <end position="44"/>
    </location>
</feature>
<protein>
    <submittedName>
        <fullName evidence="6">GuKc domain-containing protein</fullName>
    </submittedName>
</protein>
<reference evidence="6" key="1">
    <citation type="submission" date="2016-04" db="UniProtKB">
        <authorList>
            <consortium name="WormBaseParasite"/>
        </authorList>
    </citation>
    <scope>IDENTIFICATION</scope>
</reference>
<evidence type="ECO:0000313" key="5">
    <source>
        <dbReference type="Proteomes" id="UP000278807"/>
    </source>
</evidence>
<proteinExistence type="predicted"/>
<dbReference type="Gene3D" id="2.30.30.40">
    <property type="entry name" value="SH3 Domains"/>
    <property type="match status" value="1"/>
</dbReference>
<dbReference type="SMART" id="SM00072">
    <property type="entry name" value="GuKc"/>
    <property type="match status" value="1"/>
</dbReference>
<dbReference type="SUPFAM" id="SSF52540">
    <property type="entry name" value="P-loop containing nucleoside triphosphate hydrolases"/>
    <property type="match status" value="1"/>
</dbReference>
<sequence>MIGVRSDSVFSSKSTSFERQDSEHSVPSSQLSFDGDEDNDDGSKSLDVEAERIELERLANEQLEKARVSSVVFAVRTNVSFDGTACADCPLPGHVVSFQLKDFLHIKEKFNNEWWIGRLVKENSDVGFIPSPAKLEFLRTRTRPSKNAGGKGNFDSSSLPRTTASRASTPPGDTDGEGRDENEPASRSKSFGNTKGGRKAFFKKTDNIPPYEVVPTMRPVVLIGPSLKGYEVTDMMQKALFDFLKHRFEGRIIITRVTADISLAKRSLLNNPTRRAIMDKASTRNQSFGYGVSTLVCRGLQSLLSLLLLLSPIAETCMFPIAEVQQEIERIFDLARTQQLVVLDCDTINHPSQLAKTSLAPVNVYVKVSSTKVLQRLIKTRGKSQSRNMNVQMVAAEKLLQCTNDQFDVILEENQLQDACEHLAEYLEAYWRSSHPQIGNTAKAERVLGISSQVKESSVPPDDLQNAGERTTAPRSPTPEDRVSLLSPLSEEVSESIEHPSLSVSRRRQQASSRRAKRVGERPREEFDGSLVSGRRRWQEEEDEEMMEEEEDDANMDAEGEVDEEELEDDHEEYLNSSEYDEEVASHPAGGGYYFGGYQRVSQDHRKPHIIHPKPSGHHPFAMGSAAPRYQPIHQPSNYLPHRQQSIPQKRSISVNKPYWQQQEGDIDYSDEGMSYRGHY</sequence>
<dbReference type="Pfam" id="PF00625">
    <property type="entry name" value="Guanylate_kin"/>
    <property type="match status" value="2"/>
</dbReference>
<feature type="compositionally biased region" description="Low complexity" evidence="2">
    <location>
        <begin position="1"/>
        <end position="15"/>
    </location>
</feature>
<feature type="compositionally biased region" description="Basic and acidic residues" evidence="2">
    <location>
        <begin position="518"/>
        <end position="527"/>
    </location>
</feature>
<dbReference type="InterPro" id="IPR036028">
    <property type="entry name" value="SH3-like_dom_sf"/>
</dbReference>
<evidence type="ECO:0000313" key="6">
    <source>
        <dbReference type="WBParaSite" id="HNAJ_0000878401-mRNA-1"/>
    </source>
</evidence>
<feature type="compositionally biased region" description="Polar residues" evidence="2">
    <location>
        <begin position="154"/>
        <end position="168"/>
    </location>
</feature>
<feature type="region of interest" description="Disordered" evidence="2">
    <location>
        <begin position="140"/>
        <end position="202"/>
    </location>
</feature>
<dbReference type="EMBL" id="UZAE01012388">
    <property type="protein sequence ID" value="VDO04898.1"/>
    <property type="molecule type" value="Genomic_DNA"/>
</dbReference>
<dbReference type="Proteomes" id="UP000278807">
    <property type="component" value="Unassembled WGS sequence"/>
</dbReference>
<feature type="region of interest" description="Disordered" evidence="2">
    <location>
        <begin position="608"/>
        <end position="680"/>
    </location>
</feature>
<feature type="compositionally biased region" description="Basic residues" evidence="2">
    <location>
        <begin position="608"/>
        <end position="617"/>
    </location>
</feature>
<dbReference type="InterPro" id="IPR027417">
    <property type="entry name" value="P-loop_NTPase"/>
</dbReference>
<feature type="region of interest" description="Disordered" evidence="2">
    <location>
        <begin position="452"/>
        <end position="588"/>
    </location>
</feature>
<dbReference type="Gene3D" id="3.40.50.300">
    <property type="entry name" value="P-loop containing nucleotide triphosphate hydrolases"/>
    <property type="match status" value="1"/>
</dbReference>
<feature type="compositionally biased region" description="Polar residues" evidence="2">
    <location>
        <begin position="634"/>
        <end position="664"/>
    </location>
</feature>
<evidence type="ECO:0000313" key="4">
    <source>
        <dbReference type="EMBL" id="VDO04898.1"/>
    </source>
</evidence>
<dbReference type="OrthoDB" id="5962384at2759"/>
<keyword evidence="1" id="KW-0597">Phosphoprotein</keyword>